<protein>
    <submittedName>
        <fullName evidence="1">Uncharacterized protein</fullName>
    </submittedName>
</protein>
<gene>
    <name evidence="1" type="ORF">J0A69_19590</name>
</gene>
<reference evidence="1 2" key="1">
    <citation type="submission" date="2021-03" db="EMBL/GenBank/DDBJ databases">
        <title>novel species isolated from a fishpond in China.</title>
        <authorList>
            <person name="Lu H."/>
            <person name="Cai Z."/>
        </authorList>
    </citation>
    <scope>NUCLEOTIDE SEQUENCE [LARGE SCALE GENOMIC DNA]</scope>
    <source>
        <strain evidence="1 2">YJ13C</strain>
    </source>
</reference>
<dbReference type="RefSeq" id="WP_206588316.1">
    <property type="nucleotide sequence ID" value="NZ_JAFKCU010000006.1"/>
</dbReference>
<dbReference type="EMBL" id="JAFKCU010000006">
    <property type="protein sequence ID" value="MBN7817655.1"/>
    <property type="molecule type" value="Genomic_DNA"/>
</dbReference>
<evidence type="ECO:0000313" key="2">
    <source>
        <dbReference type="Proteomes" id="UP000664480"/>
    </source>
</evidence>
<sequence length="225" mass="25664">MSKTMTRNGTFDILTYKGVEMDIQRLFSKNAIQDEKGQIYFDFFDQDGGVVDKEVLSLYRSKCASYGISILNISETTRSVFVSDSYASLIFFVNQYKARIAFEEAGFMVVGAKFDEDLLKKSLEEIHAKSKVNTVFSSSILGRVMDCKIQDLIHKRNCSYRLSNGSIHLKNLKTEKDSVEPITSFSLRAYCISQGVLQTVRTFKPRKKGAESFYQLNKQVKEDLE</sequence>
<proteinExistence type="predicted"/>
<organism evidence="1 2">
    <name type="scientific">Algoriphagus pacificus</name>
    <dbReference type="NCBI Taxonomy" id="2811234"/>
    <lineage>
        <taxon>Bacteria</taxon>
        <taxon>Pseudomonadati</taxon>
        <taxon>Bacteroidota</taxon>
        <taxon>Cytophagia</taxon>
        <taxon>Cytophagales</taxon>
        <taxon>Cyclobacteriaceae</taxon>
        <taxon>Algoriphagus</taxon>
    </lineage>
</organism>
<comment type="caution">
    <text evidence="1">The sequence shown here is derived from an EMBL/GenBank/DDBJ whole genome shotgun (WGS) entry which is preliminary data.</text>
</comment>
<name>A0ABS3CKM7_9BACT</name>
<keyword evidence="2" id="KW-1185">Reference proteome</keyword>
<dbReference type="Proteomes" id="UP000664480">
    <property type="component" value="Unassembled WGS sequence"/>
</dbReference>
<accession>A0ABS3CKM7</accession>
<evidence type="ECO:0000313" key="1">
    <source>
        <dbReference type="EMBL" id="MBN7817655.1"/>
    </source>
</evidence>